<gene>
    <name evidence="1" type="ORF">B4114_1357</name>
</gene>
<dbReference type="PATRIC" id="fig|1422.17.peg.22"/>
<protein>
    <submittedName>
        <fullName evidence="1">Uncharacterized protein</fullName>
    </submittedName>
</protein>
<dbReference type="Proteomes" id="UP000075517">
    <property type="component" value="Unassembled WGS sequence"/>
</dbReference>
<accession>A0A150NFC7</accession>
<dbReference type="InterPro" id="IPR019658">
    <property type="entry name" value="DUF2515"/>
</dbReference>
<proteinExistence type="predicted"/>
<evidence type="ECO:0000313" key="2">
    <source>
        <dbReference type="Proteomes" id="UP000075517"/>
    </source>
</evidence>
<dbReference type="Pfam" id="PF10720">
    <property type="entry name" value="DUF2515"/>
    <property type="match status" value="1"/>
</dbReference>
<organism evidence="1 2">
    <name type="scientific">Geobacillus stearothermophilus</name>
    <name type="common">Bacillus stearothermophilus</name>
    <dbReference type="NCBI Taxonomy" id="1422"/>
    <lineage>
        <taxon>Bacteria</taxon>
        <taxon>Bacillati</taxon>
        <taxon>Bacillota</taxon>
        <taxon>Bacilli</taxon>
        <taxon>Bacillales</taxon>
        <taxon>Anoxybacillaceae</taxon>
        <taxon>Geobacillus</taxon>
    </lineage>
</organism>
<name>A0A150NFC7_GEOSE</name>
<dbReference type="AlphaFoldDB" id="A0A150NFC7"/>
<sequence length="159" mass="18613">MPIRPLTVLRRPLEYVYRSFLYRHPVRIADARLFCRLSVSRCERPSDDEAAAVAMTRQKTAEHNLNNITRTAAYFTFFERHPEVHWAFLAHLVSRNGGWNMTDLRGSLLPLLLSEKTIAPLFLFLERANALIFHDAYPQLLLYEESKRRRRPPPLQPPS</sequence>
<evidence type="ECO:0000313" key="1">
    <source>
        <dbReference type="EMBL" id="KYD35406.1"/>
    </source>
</evidence>
<reference evidence="1 2" key="1">
    <citation type="submission" date="2016-01" db="EMBL/GenBank/DDBJ databases">
        <title>Draft Genome Sequences of Seven Thermophilic Sporeformers Isolated from Foods.</title>
        <authorList>
            <person name="Berendsen E.M."/>
            <person name="Wells-Bennik M.H."/>
            <person name="Krawcyk A.O."/>
            <person name="De Jong A."/>
            <person name="Holsappel S."/>
            <person name="Eijlander R.T."/>
            <person name="Kuipers O.P."/>
        </authorList>
    </citation>
    <scope>NUCLEOTIDE SEQUENCE [LARGE SCALE GENOMIC DNA]</scope>
    <source>
        <strain evidence="1 2">B4114</strain>
    </source>
</reference>
<comment type="caution">
    <text evidence="1">The sequence shown here is derived from an EMBL/GenBank/DDBJ whole genome shotgun (WGS) entry which is preliminary data.</text>
</comment>
<dbReference type="EMBL" id="LQYY01000001">
    <property type="protein sequence ID" value="KYD35406.1"/>
    <property type="molecule type" value="Genomic_DNA"/>
</dbReference>